<name>A0A098LY96_9SAUR</name>
<dbReference type="GO" id="GO:0030246">
    <property type="term" value="F:carbohydrate binding"/>
    <property type="evidence" value="ECO:0007669"/>
    <property type="project" value="UniProtKB-KW"/>
</dbReference>
<evidence type="ECO:0000256" key="1">
    <source>
        <dbReference type="ARBA" id="ARBA00004613"/>
    </source>
</evidence>
<proteinExistence type="evidence at transcript level"/>
<dbReference type="PRINTS" id="PR01504">
    <property type="entry name" value="PNCREATITSAP"/>
</dbReference>
<evidence type="ECO:0000256" key="5">
    <source>
        <dbReference type="ARBA" id="ARBA00022734"/>
    </source>
</evidence>
<organism evidence="10">
    <name type="scientific">Opheodrys aestivus</name>
    <dbReference type="NCBI Taxonomy" id="186591"/>
    <lineage>
        <taxon>Eukaryota</taxon>
        <taxon>Metazoa</taxon>
        <taxon>Chordata</taxon>
        <taxon>Craniata</taxon>
        <taxon>Vertebrata</taxon>
        <taxon>Euteleostomi</taxon>
        <taxon>Lepidosauria</taxon>
        <taxon>Squamata</taxon>
        <taxon>Bifurcata</taxon>
        <taxon>Unidentata</taxon>
        <taxon>Episquamata</taxon>
        <taxon>Toxicofera</taxon>
        <taxon>Serpentes</taxon>
        <taxon>Colubroidea</taxon>
        <taxon>Colubridae</taxon>
        <taxon>Colubrinae</taxon>
        <taxon>Opheodrys</taxon>
    </lineage>
</organism>
<evidence type="ECO:0000313" key="10">
    <source>
        <dbReference type="EMBL" id="JAC94950.1"/>
    </source>
</evidence>
<dbReference type="AlphaFoldDB" id="A0A098LY96"/>
<keyword evidence="7" id="KW-1015">Disulfide bond</keyword>
<evidence type="ECO:0000256" key="4">
    <source>
        <dbReference type="ARBA" id="ARBA00022723"/>
    </source>
</evidence>
<protein>
    <submittedName>
        <fullName evidence="10">C-type lectin</fullName>
    </submittedName>
</protein>
<dbReference type="InterPro" id="IPR016187">
    <property type="entry name" value="CTDL_fold"/>
</dbReference>
<dbReference type="InterPro" id="IPR016186">
    <property type="entry name" value="C-type_lectin-like/link_sf"/>
</dbReference>
<evidence type="ECO:0000256" key="2">
    <source>
        <dbReference type="ARBA" id="ARBA00006250"/>
    </source>
</evidence>
<keyword evidence="4" id="KW-0479">Metal-binding</keyword>
<dbReference type="PROSITE" id="PS00615">
    <property type="entry name" value="C_TYPE_LECTIN_1"/>
    <property type="match status" value="1"/>
</dbReference>
<dbReference type="FunFam" id="3.10.100.10:FF:000015">
    <property type="entry name" value="C-type lectin Cal"/>
    <property type="match status" value="1"/>
</dbReference>
<dbReference type="InterPro" id="IPR050111">
    <property type="entry name" value="C-type_lectin/snaclec_domain"/>
</dbReference>
<comment type="subcellular location">
    <subcellularLocation>
        <location evidence="1">Secreted</location>
    </subcellularLocation>
</comment>
<dbReference type="SUPFAM" id="SSF56436">
    <property type="entry name" value="C-type lectin-like"/>
    <property type="match status" value="1"/>
</dbReference>
<dbReference type="GO" id="GO:0005576">
    <property type="term" value="C:extracellular region"/>
    <property type="evidence" value="ECO:0007669"/>
    <property type="project" value="UniProtKB-SubCell"/>
</dbReference>
<dbReference type="PANTHER" id="PTHR22803">
    <property type="entry name" value="MANNOSE, PHOSPHOLIPASE, LECTIN RECEPTOR RELATED"/>
    <property type="match status" value="1"/>
</dbReference>
<dbReference type="GO" id="GO:0046872">
    <property type="term" value="F:metal ion binding"/>
    <property type="evidence" value="ECO:0007669"/>
    <property type="project" value="UniProtKB-KW"/>
</dbReference>
<evidence type="ECO:0000256" key="7">
    <source>
        <dbReference type="ARBA" id="ARBA00023157"/>
    </source>
</evidence>
<evidence type="ECO:0000256" key="8">
    <source>
        <dbReference type="SAM" id="SignalP"/>
    </source>
</evidence>
<dbReference type="Gene3D" id="3.10.100.10">
    <property type="entry name" value="Mannose-Binding Protein A, subunit A"/>
    <property type="match status" value="1"/>
</dbReference>
<dbReference type="Pfam" id="PF00059">
    <property type="entry name" value="Lectin_C"/>
    <property type="match status" value="1"/>
</dbReference>
<feature type="signal peptide" evidence="8">
    <location>
        <begin position="1"/>
        <end position="23"/>
    </location>
</feature>
<keyword evidence="8" id="KW-0732">Signal</keyword>
<dbReference type="SMART" id="SM00034">
    <property type="entry name" value="CLECT"/>
    <property type="match status" value="1"/>
</dbReference>
<evidence type="ECO:0000256" key="6">
    <source>
        <dbReference type="ARBA" id="ARBA00022837"/>
    </source>
</evidence>
<reference evidence="10" key="1">
    <citation type="journal article" date="2014" name="Toxicon">
        <title>Testing the Toxicofera: comparative transcriptomics casts doubt on the single, early evolution of the reptile venom system.</title>
        <authorList>
            <person name="Hargreaves A.D."/>
            <person name="Swain M.T."/>
            <person name="Logan D.W."/>
            <person name="Mulley J.F."/>
        </authorList>
    </citation>
    <scope>NUCLEOTIDE SEQUENCE</scope>
    <source>
        <tissue evidence="10">Salivary gland</tissue>
    </source>
</reference>
<keyword evidence="5 10" id="KW-0430">Lectin</keyword>
<dbReference type="EMBL" id="GBIA01000043">
    <property type="protein sequence ID" value="JAC94950.1"/>
    <property type="molecule type" value="mRNA"/>
</dbReference>
<keyword evidence="6" id="KW-0106">Calcium</keyword>
<evidence type="ECO:0000256" key="3">
    <source>
        <dbReference type="ARBA" id="ARBA00022525"/>
    </source>
</evidence>
<dbReference type="InterPro" id="IPR001304">
    <property type="entry name" value="C-type_lectin-like"/>
</dbReference>
<keyword evidence="3" id="KW-0964">Secreted</keyword>
<feature type="domain" description="C-type lectin" evidence="9">
    <location>
        <begin position="34"/>
        <end position="155"/>
    </location>
</feature>
<sequence length="165" mass="19392">MQRFTFLSLVLLVVAVSLSGSAADPLCPFGWSFYNEHCYKVFKKLKNWNSAENFCRHQEEGGHLASIHSLAEATYVANLVSRNVFLINVWIGLSDPRKRRTWAWSDGSRFRFQSWKRGEPNNFFWRESCVELWSLSGYLRWNDQRCSSKRYFICKFQPQGEGSTW</sequence>
<comment type="similarity">
    <text evidence="2">Belongs to the true venom lectin family.</text>
</comment>
<accession>A0A098LY96</accession>
<feature type="chain" id="PRO_5001937844" evidence="8">
    <location>
        <begin position="24"/>
        <end position="165"/>
    </location>
</feature>
<dbReference type="PROSITE" id="PS50041">
    <property type="entry name" value="C_TYPE_LECTIN_2"/>
    <property type="match status" value="1"/>
</dbReference>
<evidence type="ECO:0000259" key="9">
    <source>
        <dbReference type="PROSITE" id="PS50041"/>
    </source>
</evidence>
<dbReference type="InterPro" id="IPR018378">
    <property type="entry name" value="C-type_lectin_CS"/>
</dbReference>